<dbReference type="PANTHER" id="PTHR37297">
    <property type="entry name" value="PROTEIN NRDI"/>
    <property type="match status" value="1"/>
</dbReference>
<evidence type="ECO:0000256" key="1">
    <source>
        <dbReference type="ARBA" id="ARBA00003999"/>
    </source>
</evidence>
<comment type="caution">
    <text evidence="5">The sequence shown here is derived from an EMBL/GenBank/DDBJ whole genome shotgun (WGS) entry which is preliminary data.</text>
</comment>
<protein>
    <recommendedName>
        <fullName evidence="3 4">Protein NrdI</fullName>
    </recommendedName>
</protein>
<sequence length="141" mass="15679">MEASTSPQVIYFSSVSENTHRFIQKTKLTHQRIGLRTRDDPIIATAPYVLITPTYGGGDLAKAVPKQVIKFLNVEQNRHFLAGVITSGNRNFGPAFCFAGTTIAHKCNVPELHRFELLGTNADAHHVHDAVIDILRERTTK</sequence>
<evidence type="ECO:0000256" key="2">
    <source>
        <dbReference type="ARBA" id="ARBA00009942"/>
    </source>
</evidence>
<dbReference type="PANTHER" id="PTHR37297:SF1">
    <property type="entry name" value="PROTEIN NRDI"/>
    <property type="match status" value="1"/>
</dbReference>
<dbReference type="Pfam" id="PF07972">
    <property type="entry name" value="Flavodoxin_NdrI"/>
    <property type="match status" value="1"/>
</dbReference>
<dbReference type="Proteomes" id="UP000480222">
    <property type="component" value="Unassembled WGS sequence"/>
</dbReference>
<dbReference type="RefSeq" id="WP_014302310.1">
    <property type="nucleotide sequence ID" value="NZ_CAJDYE010000009.1"/>
</dbReference>
<dbReference type="KEGG" id="cdip:ERS451417_01943"/>
<dbReference type="SUPFAM" id="SSF52218">
    <property type="entry name" value="Flavoproteins"/>
    <property type="match status" value="1"/>
</dbReference>
<dbReference type="PIRSF" id="PIRSF005087">
    <property type="entry name" value="NrdI"/>
    <property type="match status" value="1"/>
</dbReference>
<organism evidence="5 6">
    <name type="scientific">Corynebacterium diphtheriae</name>
    <dbReference type="NCBI Taxonomy" id="1717"/>
    <lineage>
        <taxon>Bacteria</taxon>
        <taxon>Bacillati</taxon>
        <taxon>Actinomycetota</taxon>
        <taxon>Actinomycetes</taxon>
        <taxon>Mycobacteriales</taxon>
        <taxon>Corynebacteriaceae</taxon>
        <taxon>Corynebacterium</taxon>
    </lineage>
</organism>
<reference evidence="5 6" key="1">
    <citation type="submission" date="2020-02" db="EMBL/GenBank/DDBJ databases">
        <authorList>
            <person name="Brisse S."/>
        </authorList>
    </citation>
    <scope>NUCLEOTIDE SEQUENCE [LARGE SCALE GENOMIC DNA]</scope>
    <source>
        <strain evidence="5">CIP107547</strain>
    </source>
</reference>
<evidence type="ECO:0000313" key="6">
    <source>
        <dbReference type="Proteomes" id="UP000480222"/>
    </source>
</evidence>
<name>A0A0D6GW40_CORDP</name>
<evidence type="ECO:0000256" key="3">
    <source>
        <dbReference type="ARBA" id="ARBA00020129"/>
    </source>
</evidence>
<dbReference type="Gene3D" id="3.40.50.360">
    <property type="match status" value="1"/>
</dbReference>
<dbReference type="NCBIfam" id="TIGR00333">
    <property type="entry name" value="nrdI"/>
    <property type="match status" value="1"/>
</dbReference>
<comment type="similarity">
    <text evidence="2 4">Belongs to the NrdI family.</text>
</comment>
<dbReference type="OMA" id="PNMYSFE"/>
<proteinExistence type="inferred from homology"/>
<gene>
    <name evidence="4" type="primary">nrdI</name>
    <name evidence="5" type="ORF">CIP107547_02117</name>
</gene>
<dbReference type="AlphaFoldDB" id="A0A0D6GW40"/>
<accession>A0A0D6GW40</accession>
<dbReference type="GeneID" id="29422053"/>
<dbReference type="HAMAP" id="MF_00128">
    <property type="entry name" value="NrdI"/>
    <property type="match status" value="1"/>
</dbReference>
<dbReference type="InterPro" id="IPR029039">
    <property type="entry name" value="Flavoprotein-like_sf"/>
</dbReference>
<evidence type="ECO:0000256" key="4">
    <source>
        <dbReference type="HAMAP-Rule" id="MF_00128"/>
    </source>
</evidence>
<dbReference type="GO" id="GO:0010181">
    <property type="term" value="F:FMN binding"/>
    <property type="evidence" value="ECO:0007669"/>
    <property type="project" value="InterPro"/>
</dbReference>
<dbReference type="InterPro" id="IPR004465">
    <property type="entry name" value="RNR_NrdI"/>
</dbReference>
<dbReference type="InterPro" id="IPR020852">
    <property type="entry name" value="RNR_Ib_NrdI_bac"/>
</dbReference>
<comment type="function">
    <text evidence="1 4">Probably involved in ribonucleotide reductase function.</text>
</comment>
<evidence type="ECO:0000313" key="5">
    <source>
        <dbReference type="EMBL" id="CAB0617950.1"/>
    </source>
</evidence>
<dbReference type="EMBL" id="CADDAV010000026">
    <property type="protein sequence ID" value="CAB0617950.1"/>
    <property type="molecule type" value="Genomic_DNA"/>
</dbReference>